<name>A0A371HSF6_MUCPR</name>
<dbReference type="Proteomes" id="UP000257109">
    <property type="component" value="Unassembled WGS sequence"/>
</dbReference>
<keyword evidence="6" id="KW-0695">RNA-directed DNA polymerase</keyword>
<evidence type="ECO:0000256" key="5">
    <source>
        <dbReference type="ARBA" id="ARBA00022801"/>
    </source>
</evidence>
<keyword evidence="4" id="KW-0255">Endonuclease</keyword>
<dbReference type="InterPro" id="IPR041373">
    <property type="entry name" value="RT_RNaseH"/>
</dbReference>
<dbReference type="GO" id="GO:0004519">
    <property type="term" value="F:endonuclease activity"/>
    <property type="evidence" value="ECO:0007669"/>
    <property type="project" value="UniProtKB-KW"/>
</dbReference>
<keyword evidence="5" id="KW-0378">Hydrolase</keyword>
<evidence type="ECO:0000256" key="3">
    <source>
        <dbReference type="ARBA" id="ARBA00022722"/>
    </source>
</evidence>
<accession>A0A371HSF6</accession>
<comment type="caution">
    <text evidence="8">The sequence shown here is derived from an EMBL/GenBank/DDBJ whole genome shotgun (WGS) entry which is preliminary data.</text>
</comment>
<keyword evidence="1" id="KW-0808">Transferase</keyword>
<keyword evidence="3" id="KW-0540">Nuclease</keyword>
<dbReference type="GO" id="GO:0003964">
    <property type="term" value="F:RNA-directed DNA polymerase activity"/>
    <property type="evidence" value="ECO:0007669"/>
    <property type="project" value="UniProtKB-KW"/>
</dbReference>
<keyword evidence="2" id="KW-0548">Nucleotidyltransferase</keyword>
<dbReference type="OrthoDB" id="1426770at2759"/>
<organism evidence="8 9">
    <name type="scientific">Mucuna pruriens</name>
    <name type="common">Velvet bean</name>
    <name type="synonym">Dolichos pruriens</name>
    <dbReference type="NCBI Taxonomy" id="157652"/>
    <lineage>
        <taxon>Eukaryota</taxon>
        <taxon>Viridiplantae</taxon>
        <taxon>Streptophyta</taxon>
        <taxon>Embryophyta</taxon>
        <taxon>Tracheophyta</taxon>
        <taxon>Spermatophyta</taxon>
        <taxon>Magnoliopsida</taxon>
        <taxon>eudicotyledons</taxon>
        <taxon>Gunneridae</taxon>
        <taxon>Pentapetalae</taxon>
        <taxon>rosids</taxon>
        <taxon>fabids</taxon>
        <taxon>Fabales</taxon>
        <taxon>Fabaceae</taxon>
        <taxon>Papilionoideae</taxon>
        <taxon>50 kb inversion clade</taxon>
        <taxon>NPAAA clade</taxon>
        <taxon>indigoferoid/millettioid clade</taxon>
        <taxon>Phaseoleae</taxon>
        <taxon>Mucuna</taxon>
    </lineage>
</organism>
<proteinExistence type="predicted"/>
<keyword evidence="9" id="KW-1185">Reference proteome</keyword>
<evidence type="ECO:0000256" key="2">
    <source>
        <dbReference type="ARBA" id="ARBA00022695"/>
    </source>
</evidence>
<evidence type="ECO:0000259" key="7">
    <source>
        <dbReference type="Pfam" id="PF17917"/>
    </source>
</evidence>
<sequence length="192" mass="21455">MKYKHGDLASMASPSTTIAMADGDGSPRVARTLKIKSSGVRWCSNRSPPATFGFLVPSLRSSIERAPLHHRGDVAVEPEPGWLHNRSLTWGAIGHRSSLGRSSNWVVLRYCAEMESAKSEVFPAGPPLDGLRYPAMERTCCALVWAAKRLKQYMSHTTWLVAKIDPIKYIFEKPALTRQIARWQMALSEYNI</sequence>
<feature type="non-terminal residue" evidence="8">
    <location>
        <position position="1"/>
    </location>
</feature>
<evidence type="ECO:0000256" key="6">
    <source>
        <dbReference type="ARBA" id="ARBA00022918"/>
    </source>
</evidence>
<gene>
    <name evidence="8" type="ORF">CR513_10401</name>
</gene>
<evidence type="ECO:0000256" key="4">
    <source>
        <dbReference type="ARBA" id="ARBA00022759"/>
    </source>
</evidence>
<evidence type="ECO:0000313" key="9">
    <source>
        <dbReference type="Proteomes" id="UP000257109"/>
    </source>
</evidence>
<dbReference type="Pfam" id="PF17917">
    <property type="entry name" value="RT_RNaseH"/>
    <property type="match status" value="1"/>
</dbReference>
<dbReference type="GO" id="GO:0016787">
    <property type="term" value="F:hydrolase activity"/>
    <property type="evidence" value="ECO:0007669"/>
    <property type="project" value="UniProtKB-KW"/>
</dbReference>
<dbReference type="PANTHER" id="PTHR48475:SF1">
    <property type="entry name" value="RNASE H TYPE-1 DOMAIN-CONTAINING PROTEIN"/>
    <property type="match status" value="1"/>
</dbReference>
<protein>
    <recommendedName>
        <fullName evidence="7">Reverse transcriptase RNase H-like domain-containing protein</fullName>
    </recommendedName>
</protein>
<dbReference type="AlphaFoldDB" id="A0A371HSF6"/>
<dbReference type="PANTHER" id="PTHR48475">
    <property type="entry name" value="RIBONUCLEASE H"/>
    <property type="match status" value="1"/>
</dbReference>
<evidence type="ECO:0000313" key="8">
    <source>
        <dbReference type="EMBL" id="RDY05731.1"/>
    </source>
</evidence>
<dbReference type="EMBL" id="QJKJ01001821">
    <property type="protein sequence ID" value="RDY05731.1"/>
    <property type="molecule type" value="Genomic_DNA"/>
</dbReference>
<evidence type="ECO:0000256" key="1">
    <source>
        <dbReference type="ARBA" id="ARBA00022679"/>
    </source>
</evidence>
<reference evidence="8" key="1">
    <citation type="submission" date="2018-05" db="EMBL/GenBank/DDBJ databases">
        <title>Draft genome of Mucuna pruriens seed.</title>
        <authorList>
            <person name="Nnadi N.E."/>
            <person name="Vos R."/>
            <person name="Hasami M.H."/>
            <person name="Devisetty U.K."/>
            <person name="Aguiy J.C."/>
        </authorList>
    </citation>
    <scope>NUCLEOTIDE SEQUENCE [LARGE SCALE GENOMIC DNA]</scope>
    <source>
        <strain evidence="8">JCA_2017</strain>
    </source>
</reference>
<feature type="domain" description="Reverse transcriptase RNase H-like" evidence="7">
    <location>
        <begin position="132"/>
        <end position="190"/>
    </location>
</feature>